<comment type="caution">
    <text evidence="2">The sequence shown here is derived from an EMBL/GenBank/DDBJ whole genome shotgun (WGS) entry which is preliminary data.</text>
</comment>
<feature type="transmembrane region" description="Helical" evidence="1">
    <location>
        <begin position="55"/>
        <end position="77"/>
    </location>
</feature>
<dbReference type="AlphaFoldDB" id="A0A1Q5PSC0"/>
<feature type="transmembrane region" description="Helical" evidence="1">
    <location>
        <begin position="25"/>
        <end position="43"/>
    </location>
</feature>
<name>A0A1Q5PSC0_9ACTO</name>
<reference evidence="3" key="1">
    <citation type="submission" date="2016-11" db="EMBL/GenBank/DDBJ databases">
        <title>Actinomyces gypaetusis sp. nov. isolated from Gypaetus barbatus in Qinghai Tibet Plateau China.</title>
        <authorList>
            <person name="Meng X."/>
        </authorList>
    </citation>
    <scope>NUCLEOTIDE SEQUENCE [LARGE SCALE GENOMIC DNA]</scope>
    <source>
        <strain evidence="3">DSM 15383</strain>
    </source>
</reference>
<feature type="transmembrane region" description="Helical" evidence="1">
    <location>
        <begin position="122"/>
        <end position="140"/>
    </location>
</feature>
<sequence length="159" mass="17781">MIVAMMSTRLSIWLKNILPAPLRNILSYIVPIIMIIVPLPAYIHFGPRFSNGTEAVKVFVCAAIFMYITSCISYAVFKNERDHLVKRVFSPFLAGIFFMLFLHERLPDFNYHNIGLLEKGAAIIIGLAIVQGVTGYIGYFSSLFSLAKSQTSPTTNDAK</sequence>
<keyword evidence="1" id="KW-1133">Transmembrane helix</keyword>
<gene>
    <name evidence="2" type="ORF">BM477_00405</name>
</gene>
<evidence type="ECO:0000313" key="2">
    <source>
        <dbReference type="EMBL" id="OKL50471.1"/>
    </source>
</evidence>
<evidence type="ECO:0000313" key="3">
    <source>
        <dbReference type="Proteomes" id="UP000186465"/>
    </source>
</evidence>
<dbReference type="Proteomes" id="UP000186465">
    <property type="component" value="Unassembled WGS sequence"/>
</dbReference>
<keyword evidence="1" id="KW-0812">Transmembrane</keyword>
<keyword evidence="1" id="KW-0472">Membrane</keyword>
<proteinExistence type="predicted"/>
<evidence type="ECO:0000256" key="1">
    <source>
        <dbReference type="SAM" id="Phobius"/>
    </source>
</evidence>
<keyword evidence="3" id="KW-1185">Reference proteome</keyword>
<accession>A0A1Q5PSC0</accession>
<organism evidence="2 3">
    <name type="scientific">Boudabousia marimammalium</name>
    <dbReference type="NCBI Taxonomy" id="156892"/>
    <lineage>
        <taxon>Bacteria</taxon>
        <taxon>Bacillati</taxon>
        <taxon>Actinomycetota</taxon>
        <taxon>Actinomycetes</taxon>
        <taxon>Actinomycetales</taxon>
        <taxon>Actinomycetaceae</taxon>
        <taxon>Boudabousia</taxon>
    </lineage>
</organism>
<feature type="transmembrane region" description="Helical" evidence="1">
    <location>
        <begin position="84"/>
        <end position="102"/>
    </location>
</feature>
<protein>
    <submittedName>
        <fullName evidence="2">Uncharacterized protein</fullName>
    </submittedName>
</protein>
<dbReference type="EMBL" id="MPDM01000001">
    <property type="protein sequence ID" value="OKL50471.1"/>
    <property type="molecule type" value="Genomic_DNA"/>
</dbReference>